<evidence type="ECO:0000256" key="3">
    <source>
        <dbReference type="SAM" id="MobiDB-lite"/>
    </source>
</evidence>
<accession>A0A7J6FD07</accession>
<feature type="non-terminal residue" evidence="4">
    <location>
        <position position="1"/>
    </location>
</feature>
<evidence type="ECO:0008006" key="6">
    <source>
        <dbReference type="Google" id="ProtNLM"/>
    </source>
</evidence>
<dbReference type="InterPro" id="IPR020904">
    <property type="entry name" value="Sc_DH/Rdtase_CS"/>
</dbReference>
<dbReference type="PANTHER" id="PTHR48107">
    <property type="entry name" value="NADPH-DEPENDENT ALDEHYDE REDUCTASE-LIKE PROTEIN, CHLOROPLASTIC-RELATED"/>
    <property type="match status" value="1"/>
</dbReference>
<dbReference type="SUPFAM" id="SSF51735">
    <property type="entry name" value="NAD(P)-binding Rossmann-fold domains"/>
    <property type="match status" value="2"/>
</dbReference>
<dbReference type="Proteomes" id="UP000525078">
    <property type="component" value="Unassembled WGS sequence"/>
</dbReference>
<dbReference type="EMBL" id="JAATIP010000134">
    <property type="protein sequence ID" value="KAF4368571.1"/>
    <property type="molecule type" value="Genomic_DNA"/>
</dbReference>
<dbReference type="Gene3D" id="3.40.50.720">
    <property type="entry name" value="NAD(P)-binding Rossmann-like Domain"/>
    <property type="match status" value="2"/>
</dbReference>
<dbReference type="PANTHER" id="PTHR48107:SF7">
    <property type="entry name" value="RE15974P"/>
    <property type="match status" value="1"/>
</dbReference>
<dbReference type="GO" id="GO:0016614">
    <property type="term" value="F:oxidoreductase activity, acting on CH-OH group of donors"/>
    <property type="evidence" value="ECO:0007669"/>
    <property type="project" value="UniProtKB-ARBA"/>
</dbReference>
<dbReference type="InterPro" id="IPR002347">
    <property type="entry name" value="SDR_fam"/>
</dbReference>
<comment type="caution">
    <text evidence="4">The sequence shown here is derived from an EMBL/GenBank/DDBJ whole genome shotgun (WGS) entry which is preliminary data.</text>
</comment>
<dbReference type="AlphaFoldDB" id="A0A7J6FD07"/>
<evidence type="ECO:0000313" key="5">
    <source>
        <dbReference type="Proteomes" id="UP000525078"/>
    </source>
</evidence>
<sequence length="585" mass="61608">LLYITFVTKRKTFPIKQTHNPPLMATPSETQTSSSSSSSLPLLDRVAIVTGASRGIGRGIALHLASLGARLVINYTSNSAQAQLLVSEINATSSSTSTTTTTPRAVAVQADVSDPDQVKSLFDSAEKFFNVQPHILVNSAGVLDPKYPHISNASVEDFDRTFSVNTRGAFLCLREAANRLKRGGGGRIISISSSMVGGLKPGFGVYAASKAAVETMIKILAKELKGTGITANCVAPGPIATDMFFSGKSEDDLKKVVDECPMGRLGEVKDVVPVVGFLAGDGSNFHFDRIVIVNNIGPIQSPPPPIIYSPLLVPMTTPTETENPSSLPLLHRVAIVTGASRGIGRAIALHLASLGARIVVNYTSNSTQAEQVIAEINASSTSTAADAAALRAVAVRADVSDPDQVKSLFDSAEQFFNVQPHIMVNSAGVIDSTYPSISNTSIETFDRTFSVNARGTFLCLREAANRLKRGGGGRIISVTSHQMGALRPGFGAYTGSKAAVESMTQILAKELKGTGITANCVAPGPIATDMFYMGKTEEQIQKAAEENPLNRLGKPEDVAAVVGFLASDGSEWVNGQVIRANGGFV</sequence>
<reference evidence="4 5" key="1">
    <citation type="journal article" date="2020" name="bioRxiv">
        <title>Sequence and annotation of 42 cannabis genomes reveals extensive copy number variation in cannabinoid synthesis and pathogen resistance genes.</title>
        <authorList>
            <person name="Mckernan K.J."/>
            <person name="Helbert Y."/>
            <person name="Kane L.T."/>
            <person name="Ebling H."/>
            <person name="Zhang L."/>
            <person name="Liu B."/>
            <person name="Eaton Z."/>
            <person name="Mclaughlin S."/>
            <person name="Kingan S."/>
            <person name="Baybayan P."/>
            <person name="Concepcion G."/>
            <person name="Jordan M."/>
            <person name="Riva A."/>
            <person name="Barbazuk W."/>
            <person name="Harkins T."/>
        </authorList>
    </citation>
    <scope>NUCLEOTIDE SEQUENCE [LARGE SCALE GENOMIC DNA]</scope>
    <source>
        <strain evidence="5">cv. Jamaican Lion 4</strain>
        <tissue evidence="4">Leaf</tissue>
    </source>
</reference>
<dbReference type="PRINTS" id="PR00081">
    <property type="entry name" value="GDHRDH"/>
</dbReference>
<name>A0A7J6FD07_CANSA</name>
<dbReference type="FunFam" id="3.40.50.720:FF:000084">
    <property type="entry name" value="Short-chain dehydrogenase reductase"/>
    <property type="match status" value="2"/>
</dbReference>
<evidence type="ECO:0000313" key="4">
    <source>
        <dbReference type="EMBL" id="KAF4368571.1"/>
    </source>
</evidence>
<proteinExistence type="inferred from homology"/>
<gene>
    <name evidence="4" type="ORF">F8388_018695</name>
</gene>
<feature type="region of interest" description="Disordered" evidence="3">
    <location>
        <begin position="17"/>
        <end position="38"/>
    </location>
</feature>
<organism evidence="4 5">
    <name type="scientific">Cannabis sativa</name>
    <name type="common">Hemp</name>
    <name type="synonym">Marijuana</name>
    <dbReference type="NCBI Taxonomy" id="3483"/>
    <lineage>
        <taxon>Eukaryota</taxon>
        <taxon>Viridiplantae</taxon>
        <taxon>Streptophyta</taxon>
        <taxon>Embryophyta</taxon>
        <taxon>Tracheophyta</taxon>
        <taxon>Spermatophyta</taxon>
        <taxon>Magnoliopsida</taxon>
        <taxon>eudicotyledons</taxon>
        <taxon>Gunneridae</taxon>
        <taxon>Pentapetalae</taxon>
        <taxon>rosids</taxon>
        <taxon>fabids</taxon>
        <taxon>Rosales</taxon>
        <taxon>Cannabaceae</taxon>
        <taxon>Cannabis</taxon>
    </lineage>
</organism>
<evidence type="ECO:0000256" key="1">
    <source>
        <dbReference type="ARBA" id="ARBA00006484"/>
    </source>
</evidence>
<dbReference type="PRINTS" id="PR00080">
    <property type="entry name" value="SDRFAMILY"/>
</dbReference>
<dbReference type="Pfam" id="PF13561">
    <property type="entry name" value="adh_short_C2"/>
    <property type="match status" value="2"/>
</dbReference>
<comment type="similarity">
    <text evidence="1">Belongs to the short-chain dehydrogenases/reductases (SDR) family.</text>
</comment>
<dbReference type="PROSITE" id="PS00061">
    <property type="entry name" value="ADH_SHORT"/>
    <property type="match status" value="2"/>
</dbReference>
<keyword evidence="2" id="KW-0560">Oxidoreductase</keyword>
<evidence type="ECO:0000256" key="2">
    <source>
        <dbReference type="ARBA" id="ARBA00023002"/>
    </source>
</evidence>
<dbReference type="InterPro" id="IPR036291">
    <property type="entry name" value="NAD(P)-bd_dom_sf"/>
</dbReference>
<protein>
    <recommendedName>
        <fullName evidence="6">Short-chain type dehydrogenase/reductase</fullName>
    </recommendedName>
</protein>